<name>A0A106C0E8_SHEFR</name>
<protein>
    <submittedName>
        <fullName evidence="5">Transcriptional regulator</fullName>
    </submittedName>
</protein>
<evidence type="ECO:0000256" key="1">
    <source>
        <dbReference type="ARBA" id="ARBA00011046"/>
    </source>
</evidence>
<keyword evidence="3" id="KW-0238">DNA-binding</keyword>
<dbReference type="EMBL" id="LRDC01000018">
    <property type="protein sequence ID" value="KVX01849.1"/>
    <property type="molecule type" value="Genomic_DNA"/>
</dbReference>
<evidence type="ECO:0000313" key="5">
    <source>
        <dbReference type="EMBL" id="KVX01849.1"/>
    </source>
</evidence>
<evidence type="ECO:0000256" key="2">
    <source>
        <dbReference type="ARBA" id="ARBA00023015"/>
    </source>
</evidence>
<evidence type="ECO:0000256" key="3">
    <source>
        <dbReference type="ARBA" id="ARBA00023125"/>
    </source>
</evidence>
<reference evidence="5 6" key="1">
    <citation type="submission" date="2016-01" db="EMBL/GenBank/DDBJ databases">
        <title>Draft genome of the antarctic isolate Shewanella frigidimarina Ag06-30.</title>
        <authorList>
            <person name="Parmeciano Di Noto G."/>
            <person name="Vazquez S."/>
            <person name="Mac Cormack W."/>
            <person name="Iriarte A."/>
            <person name="Quiroga C."/>
        </authorList>
    </citation>
    <scope>NUCLEOTIDE SEQUENCE [LARGE SCALE GENOMIC DNA]</scope>
    <source>
        <strain evidence="5 6">Ag06-30</strain>
    </source>
</reference>
<dbReference type="AlphaFoldDB" id="A0A106C0E8"/>
<dbReference type="GO" id="GO:0003677">
    <property type="term" value="F:DNA binding"/>
    <property type="evidence" value="ECO:0007669"/>
    <property type="project" value="UniProtKB-KW"/>
</dbReference>
<evidence type="ECO:0000313" key="6">
    <source>
        <dbReference type="Proteomes" id="UP000055702"/>
    </source>
</evidence>
<dbReference type="InterPro" id="IPR005650">
    <property type="entry name" value="BlaI_family"/>
</dbReference>
<organism evidence="5">
    <name type="scientific">Shewanella frigidimarina</name>
    <dbReference type="NCBI Taxonomy" id="56812"/>
    <lineage>
        <taxon>Bacteria</taxon>
        <taxon>Pseudomonadati</taxon>
        <taxon>Pseudomonadota</taxon>
        <taxon>Gammaproteobacteria</taxon>
        <taxon>Alteromonadales</taxon>
        <taxon>Shewanellaceae</taxon>
        <taxon>Shewanella</taxon>
    </lineage>
</organism>
<dbReference type="InterPro" id="IPR036390">
    <property type="entry name" value="WH_DNA-bd_sf"/>
</dbReference>
<dbReference type="Gene3D" id="1.10.10.10">
    <property type="entry name" value="Winged helix-like DNA-binding domain superfamily/Winged helix DNA-binding domain"/>
    <property type="match status" value="1"/>
</dbReference>
<dbReference type="Pfam" id="PF03965">
    <property type="entry name" value="Penicillinase_R"/>
    <property type="match status" value="1"/>
</dbReference>
<dbReference type="Proteomes" id="UP000055702">
    <property type="component" value="Unassembled WGS sequence"/>
</dbReference>
<proteinExistence type="inferred from homology"/>
<dbReference type="InterPro" id="IPR036388">
    <property type="entry name" value="WH-like_DNA-bd_sf"/>
</dbReference>
<accession>A0A106C0E8</accession>
<dbReference type="GO" id="GO:0045892">
    <property type="term" value="P:negative regulation of DNA-templated transcription"/>
    <property type="evidence" value="ECO:0007669"/>
    <property type="project" value="InterPro"/>
</dbReference>
<dbReference type="RefSeq" id="WP_059745746.1">
    <property type="nucleotide sequence ID" value="NZ_LRDC01000018.1"/>
</dbReference>
<gene>
    <name evidence="5" type="ORF">AWJ07_04520</name>
</gene>
<comment type="caution">
    <text evidence="5">The sequence shown here is derived from an EMBL/GenBank/DDBJ whole genome shotgun (WGS) entry which is preliminary data.</text>
</comment>
<dbReference type="Gene3D" id="1.10.4040.10">
    <property type="entry name" value="Penicillinase repressor domain"/>
    <property type="match status" value="1"/>
</dbReference>
<evidence type="ECO:0000256" key="4">
    <source>
        <dbReference type="ARBA" id="ARBA00023163"/>
    </source>
</evidence>
<dbReference type="SUPFAM" id="SSF46785">
    <property type="entry name" value="Winged helix' DNA-binding domain"/>
    <property type="match status" value="1"/>
</dbReference>
<keyword evidence="2" id="KW-0805">Transcription regulation</keyword>
<keyword evidence="4" id="KW-0804">Transcription</keyword>
<comment type="similarity">
    <text evidence="1">Belongs to the BlaI transcriptional regulatory family.</text>
</comment>
<sequence length="124" mass="14222">MKEISNSELVVLQQLWQQSPLTSSEVVDALEQSHDMHEKTVKTLLNRLVKKQAVSFEKQGRVYHYSPLIAEQDYTVKESLSFVERMFAGKLTPLVAGFAQKNKLSAEDVAELQTLLDDWQKEQK</sequence>
<dbReference type="PIRSF" id="PIRSF019455">
    <property type="entry name" value="CopR_AtkY"/>
    <property type="match status" value="1"/>
</dbReference>